<evidence type="ECO:0000313" key="2">
    <source>
        <dbReference type="Proteomes" id="UP000199675"/>
    </source>
</evidence>
<dbReference type="Proteomes" id="UP000199675">
    <property type="component" value="Unassembled WGS sequence"/>
</dbReference>
<name>A0A1H3DRX3_9GAMM</name>
<accession>A0A1H3DRX3</accession>
<evidence type="ECO:0000313" key="1">
    <source>
        <dbReference type="EMBL" id="SDX68424.1"/>
    </source>
</evidence>
<sequence>MNTKKLIDTALNGLDNLGFQLDQLGITGKVNRHNLAAFVMNEQKHLEGEWDSIQARIDRRRSQVEALVSSVETRADAILSPVLARIEQLRGAVRG</sequence>
<gene>
    <name evidence="1" type="ORF">SAMN04487960_11344</name>
</gene>
<keyword evidence="2" id="KW-1185">Reference proteome</keyword>
<reference evidence="1 2" key="1">
    <citation type="submission" date="2016-10" db="EMBL/GenBank/DDBJ databases">
        <authorList>
            <person name="de Groot N.N."/>
        </authorList>
    </citation>
    <scope>NUCLEOTIDE SEQUENCE [LARGE SCALE GENOMIC DNA]</scope>
    <source>
        <strain evidence="1 2">CGMCC 1.7059</strain>
    </source>
</reference>
<dbReference type="AlphaFoldDB" id="A0A1H3DRX3"/>
<dbReference type="OrthoDB" id="6199196at2"/>
<protein>
    <submittedName>
        <fullName evidence="1">Uncharacterized protein</fullName>
    </submittedName>
</protein>
<dbReference type="RefSeq" id="WP_091817410.1">
    <property type="nucleotide sequence ID" value="NZ_FNNE01000013.1"/>
</dbReference>
<dbReference type="EMBL" id="FNNE01000013">
    <property type="protein sequence ID" value="SDX68424.1"/>
    <property type="molecule type" value="Genomic_DNA"/>
</dbReference>
<organism evidence="1 2">
    <name type="scientific">Marinobacter mobilis</name>
    <dbReference type="NCBI Taxonomy" id="488533"/>
    <lineage>
        <taxon>Bacteria</taxon>
        <taxon>Pseudomonadati</taxon>
        <taxon>Pseudomonadota</taxon>
        <taxon>Gammaproteobacteria</taxon>
        <taxon>Pseudomonadales</taxon>
        <taxon>Marinobacteraceae</taxon>
        <taxon>Marinobacter</taxon>
    </lineage>
</organism>
<proteinExistence type="predicted"/>